<proteinExistence type="inferred from homology"/>
<evidence type="ECO:0000256" key="5">
    <source>
        <dbReference type="ARBA" id="ARBA00022670"/>
    </source>
</evidence>
<evidence type="ECO:0000256" key="9">
    <source>
        <dbReference type="ARBA" id="ARBA00023049"/>
    </source>
</evidence>
<keyword evidence="9 10" id="KW-0482">Metalloprotease</keyword>
<dbReference type="EC" id="3.4.11.-" evidence="10"/>
<dbReference type="InterPro" id="IPR023358">
    <property type="entry name" value="Peptidase_M18_dom2"/>
</dbReference>
<feature type="binding site" evidence="10">
    <location>
        <position position="407"/>
    </location>
    <ligand>
        <name>Zn(2+)</name>
        <dbReference type="ChEBI" id="CHEBI:29105"/>
    </ligand>
</feature>
<dbReference type="SUPFAM" id="SSF101821">
    <property type="entry name" value="Aminopeptidase/glucanase lid domain"/>
    <property type="match status" value="1"/>
</dbReference>
<dbReference type="EMBL" id="JASCIS010000020">
    <property type="protein sequence ID" value="MDI3420955.1"/>
    <property type="molecule type" value="Genomic_DNA"/>
</dbReference>
<evidence type="ECO:0000256" key="1">
    <source>
        <dbReference type="ARBA" id="ARBA00001947"/>
    </source>
</evidence>
<comment type="cofactor">
    <cofactor evidence="1 10 12">
        <name>Zn(2+)</name>
        <dbReference type="ChEBI" id="CHEBI:29105"/>
    </cofactor>
</comment>
<dbReference type="CDD" id="cd05658">
    <property type="entry name" value="M18_DAP"/>
    <property type="match status" value="1"/>
</dbReference>
<organism evidence="13 14">
    <name type="scientific">Streptomyces luteolus</name>
    <dbReference type="NCBI Taxonomy" id="3043615"/>
    <lineage>
        <taxon>Bacteria</taxon>
        <taxon>Bacillati</taxon>
        <taxon>Actinomycetota</taxon>
        <taxon>Actinomycetes</taxon>
        <taxon>Kitasatosporales</taxon>
        <taxon>Streptomycetaceae</taxon>
        <taxon>Streptomyces</taxon>
    </lineage>
</organism>
<dbReference type="GO" id="GO:0004177">
    <property type="term" value="F:aminopeptidase activity"/>
    <property type="evidence" value="ECO:0007669"/>
    <property type="project" value="UniProtKB-KW"/>
</dbReference>
<evidence type="ECO:0000256" key="6">
    <source>
        <dbReference type="ARBA" id="ARBA00022723"/>
    </source>
</evidence>
<evidence type="ECO:0000313" key="13">
    <source>
        <dbReference type="EMBL" id="MDI3420955.1"/>
    </source>
</evidence>
<comment type="similarity">
    <text evidence="2 10 11">Belongs to the peptidase M18 family.</text>
</comment>
<evidence type="ECO:0000256" key="11">
    <source>
        <dbReference type="RuleBase" id="RU004386"/>
    </source>
</evidence>
<sequence length="431" mass="45949">MSSSPSRFDRGHTDDLMSFLSASPSPYHAVASVAERLEKAGFRQVAETDAWDGTSGGKYVVRGGAVVAWYVPEGAEAHTPFRIVGAHTDSPNLRVKPLPDTGAHGWRQVAVEIYGGPLLNSWLDRDLGLAGRLSLKDGSTRLVNVDRALLRVPQLAIHMDRTIYEKGLQLDKQKHMQPVWGLGDTREGDLIRFLEEELSLAAGDVTGWDLMTHSIEPPAYLGRDRELLAGPRMDNLLSVHAGTAALVAVAGSESLPYIPVLAAFDHEENGSQSDTGADGPLLGSVLERSVYARGGAHEDKARAFAGSVCLSSDTGHAVHPNYAERHDPTHLPRAGGGPILKVNVNNRYATDGSGRAVFAAACEKADVPFQSFVSNNSMPCGTTIGPITAARHGIKTVDIGVAILSMHSARELCGAKDPYLLANALAAFLEG</sequence>
<dbReference type="Gene3D" id="2.30.250.10">
    <property type="entry name" value="Aminopeptidase i, Domain 2"/>
    <property type="match status" value="1"/>
</dbReference>
<dbReference type="PANTHER" id="PTHR28570:SF3">
    <property type="entry name" value="ASPARTYL AMINOPEPTIDASE"/>
    <property type="match status" value="1"/>
</dbReference>
<evidence type="ECO:0000256" key="8">
    <source>
        <dbReference type="ARBA" id="ARBA00022833"/>
    </source>
</evidence>
<keyword evidence="7 10" id="KW-0378">Hydrolase</keyword>
<evidence type="ECO:0000256" key="12">
    <source>
        <dbReference type="RuleBase" id="RU004387"/>
    </source>
</evidence>
<dbReference type="Gene3D" id="3.40.630.10">
    <property type="entry name" value="Zn peptidases"/>
    <property type="match status" value="1"/>
</dbReference>
<feature type="binding site" evidence="10">
    <location>
        <position position="87"/>
    </location>
    <ligand>
        <name>Zn(2+)</name>
        <dbReference type="ChEBI" id="CHEBI:29105"/>
    </ligand>
</feature>
<dbReference type="InterPro" id="IPR001948">
    <property type="entry name" value="Peptidase_M18"/>
</dbReference>
<accession>A0ABT6T0H8</accession>
<keyword evidence="4 10" id="KW-0031">Aminopeptidase</keyword>
<dbReference type="NCBIfam" id="NF002759">
    <property type="entry name" value="PRK02813.1"/>
    <property type="match status" value="1"/>
</dbReference>
<evidence type="ECO:0000256" key="10">
    <source>
        <dbReference type="HAMAP-Rule" id="MF_00467"/>
    </source>
</evidence>
<dbReference type="PANTHER" id="PTHR28570">
    <property type="entry name" value="ASPARTYL AMINOPEPTIDASE"/>
    <property type="match status" value="1"/>
</dbReference>
<dbReference type="HAMAP" id="MF_00467">
    <property type="entry name" value="Aminopeptidase_M18_2"/>
    <property type="match status" value="1"/>
</dbReference>
<dbReference type="RefSeq" id="WP_282536822.1">
    <property type="nucleotide sequence ID" value="NZ_JASCIS010000020.1"/>
</dbReference>
<evidence type="ECO:0000256" key="3">
    <source>
        <dbReference type="ARBA" id="ARBA00014897"/>
    </source>
</evidence>
<keyword evidence="14" id="KW-1185">Reference proteome</keyword>
<dbReference type="Proteomes" id="UP001237105">
    <property type="component" value="Unassembled WGS sequence"/>
</dbReference>
<evidence type="ECO:0000256" key="2">
    <source>
        <dbReference type="ARBA" id="ARBA00008290"/>
    </source>
</evidence>
<evidence type="ECO:0000256" key="7">
    <source>
        <dbReference type="ARBA" id="ARBA00022801"/>
    </source>
</evidence>
<keyword evidence="6 10" id="KW-0479">Metal-binding</keyword>
<keyword evidence="8 10" id="KW-0862">Zinc</keyword>
<gene>
    <name evidence="10" type="primary">apeB</name>
    <name evidence="13" type="ORF">QIT00_20760</name>
</gene>
<dbReference type="InterPro" id="IPR022984">
    <property type="entry name" value="M18_aminopeptidase_2"/>
</dbReference>
<dbReference type="Pfam" id="PF02127">
    <property type="entry name" value="Peptidase_M18"/>
    <property type="match status" value="1"/>
</dbReference>
<dbReference type="PRINTS" id="PR00932">
    <property type="entry name" value="AMINO1PTASE"/>
</dbReference>
<comment type="caution">
    <text evidence="13">The sequence shown here is derived from an EMBL/GenBank/DDBJ whole genome shotgun (WGS) entry which is preliminary data.</text>
</comment>
<reference evidence="13 14" key="1">
    <citation type="submission" date="2023-05" db="EMBL/GenBank/DDBJ databases">
        <title>Draft genome sequence of Streptomyces sp. B-S-A12 isolated from a cave soil in Thailand.</title>
        <authorList>
            <person name="Chamroensaksri N."/>
            <person name="Muangham S."/>
        </authorList>
    </citation>
    <scope>NUCLEOTIDE SEQUENCE [LARGE SCALE GENOMIC DNA]</scope>
    <source>
        <strain evidence="13 14">B-S-A12</strain>
    </source>
</reference>
<dbReference type="SUPFAM" id="SSF53187">
    <property type="entry name" value="Zn-dependent exopeptidases"/>
    <property type="match status" value="1"/>
</dbReference>
<feature type="binding site" evidence="10">
    <location>
        <position position="158"/>
    </location>
    <ligand>
        <name>Zn(2+)</name>
        <dbReference type="ChEBI" id="CHEBI:29105"/>
    </ligand>
</feature>
<evidence type="ECO:0000313" key="14">
    <source>
        <dbReference type="Proteomes" id="UP001237105"/>
    </source>
</evidence>
<name>A0ABT6T0H8_9ACTN</name>
<keyword evidence="5 10" id="KW-0645">Protease</keyword>
<evidence type="ECO:0000256" key="4">
    <source>
        <dbReference type="ARBA" id="ARBA00022438"/>
    </source>
</evidence>
<protein>
    <recommendedName>
        <fullName evidence="3 10">Probable M18 family aminopeptidase 2</fullName>
        <ecNumber evidence="10">3.4.11.-</ecNumber>
    </recommendedName>
</protein>